<proteinExistence type="predicted"/>
<gene>
    <name evidence="2" type="ORF">SORBI_3007G046600</name>
</gene>
<evidence type="ECO:0000313" key="3">
    <source>
        <dbReference type="Proteomes" id="UP000000768"/>
    </source>
</evidence>
<name>A0A1B6PFL2_SORBI</name>
<dbReference type="InParanoid" id="A0A1B6PFL2"/>
<protein>
    <submittedName>
        <fullName evidence="2">Uncharacterized protein</fullName>
    </submittedName>
</protein>
<evidence type="ECO:0000313" key="2">
    <source>
        <dbReference type="EMBL" id="KXG24468.1"/>
    </source>
</evidence>
<dbReference type="Proteomes" id="UP000000768">
    <property type="component" value="Chromosome 7"/>
</dbReference>
<dbReference type="Gramene" id="KXG24468">
    <property type="protein sequence ID" value="KXG24468"/>
    <property type="gene ID" value="SORBI_3007G046600"/>
</dbReference>
<organism evidence="2 3">
    <name type="scientific">Sorghum bicolor</name>
    <name type="common">Sorghum</name>
    <name type="synonym">Sorghum vulgare</name>
    <dbReference type="NCBI Taxonomy" id="4558"/>
    <lineage>
        <taxon>Eukaryota</taxon>
        <taxon>Viridiplantae</taxon>
        <taxon>Streptophyta</taxon>
        <taxon>Embryophyta</taxon>
        <taxon>Tracheophyta</taxon>
        <taxon>Spermatophyta</taxon>
        <taxon>Magnoliopsida</taxon>
        <taxon>Liliopsida</taxon>
        <taxon>Poales</taxon>
        <taxon>Poaceae</taxon>
        <taxon>PACMAD clade</taxon>
        <taxon>Panicoideae</taxon>
        <taxon>Andropogonodae</taxon>
        <taxon>Andropogoneae</taxon>
        <taxon>Sorghinae</taxon>
        <taxon>Sorghum</taxon>
    </lineage>
</organism>
<dbReference type="AlphaFoldDB" id="A0A1B6PFL2"/>
<reference evidence="3" key="2">
    <citation type="journal article" date="2018" name="Plant J.">
        <title>The Sorghum bicolor reference genome: improved assembly, gene annotations, a transcriptome atlas, and signatures of genome organization.</title>
        <authorList>
            <person name="McCormick R.F."/>
            <person name="Truong S.K."/>
            <person name="Sreedasyam A."/>
            <person name="Jenkins J."/>
            <person name="Shu S."/>
            <person name="Sims D."/>
            <person name="Kennedy M."/>
            <person name="Amirebrahimi M."/>
            <person name="Weers B.D."/>
            <person name="McKinley B."/>
            <person name="Mattison A."/>
            <person name="Morishige D.T."/>
            <person name="Grimwood J."/>
            <person name="Schmutz J."/>
            <person name="Mullet J.E."/>
        </authorList>
    </citation>
    <scope>NUCLEOTIDE SEQUENCE [LARGE SCALE GENOMIC DNA]</scope>
    <source>
        <strain evidence="3">cv. BTx623</strain>
    </source>
</reference>
<sequence length="95" mass="10175">MRLSLYASAKTSACISEAVCLCFIFLHDLLSSSLNPAQGALVYESSKGPSTASNLPPNFSCLLCSPPQIRAQVTHHPPPSELAMHRVHGPRSPTM</sequence>
<reference evidence="2 3" key="1">
    <citation type="journal article" date="2009" name="Nature">
        <title>The Sorghum bicolor genome and the diversification of grasses.</title>
        <authorList>
            <person name="Paterson A.H."/>
            <person name="Bowers J.E."/>
            <person name="Bruggmann R."/>
            <person name="Dubchak I."/>
            <person name="Grimwood J."/>
            <person name="Gundlach H."/>
            <person name="Haberer G."/>
            <person name="Hellsten U."/>
            <person name="Mitros T."/>
            <person name="Poliakov A."/>
            <person name="Schmutz J."/>
            <person name="Spannagl M."/>
            <person name="Tang H."/>
            <person name="Wang X."/>
            <person name="Wicker T."/>
            <person name="Bharti A.K."/>
            <person name="Chapman J."/>
            <person name="Feltus F.A."/>
            <person name="Gowik U."/>
            <person name="Grigoriev I.V."/>
            <person name="Lyons E."/>
            <person name="Maher C.A."/>
            <person name="Martis M."/>
            <person name="Narechania A."/>
            <person name="Otillar R.P."/>
            <person name="Penning B.W."/>
            <person name="Salamov A.A."/>
            <person name="Wang Y."/>
            <person name="Zhang L."/>
            <person name="Carpita N.C."/>
            <person name="Freeling M."/>
            <person name="Gingle A.R."/>
            <person name="Hash C.T."/>
            <person name="Keller B."/>
            <person name="Klein P."/>
            <person name="Kresovich S."/>
            <person name="McCann M.C."/>
            <person name="Ming R."/>
            <person name="Peterson D.G."/>
            <person name="Mehboob-ur-Rahman"/>
            <person name="Ware D."/>
            <person name="Westhoff P."/>
            <person name="Mayer K.F."/>
            <person name="Messing J."/>
            <person name="Rokhsar D.S."/>
        </authorList>
    </citation>
    <scope>NUCLEOTIDE SEQUENCE [LARGE SCALE GENOMIC DNA]</scope>
    <source>
        <strain evidence="3">cv. BTx623</strain>
    </source>
</reference>
<evidence type="ECO:0000256" key="1">
    <source>
        <dbReference type="SAM" id="MobiDB-lite"/>
    </source>
</evidence>
<keyword evidence="3" id="KW-1185">Reference proteome</keyword>
<accession>A0A1B6PFL2</accession>
<dbReference type="EMBL" id="CM000766">
    <property type="protein sequence ID" value="KXG24468.1"/>
    <property type="molecule type" value="Genomic_DNA"/>
</dbReference>
<feature type="region of interest" description="Disordered" evidence="1">
    <location>
        <begin position="74"/>
        <end position="95"/>
    </location>
</feature>